<keyword evidence="2" id="KW-1133">Transmembrane helix</keyword>
<keyword evidence="2" id="KW-0812">Transmembrane</keyword>
<dbReference type="Proteomes" id="UP000305675">
    <property type="component" value="Unassembled WGS sequence"/>
</dbReference>
<accession>A0A4U1BL63</accession>
<feature type="transmembrane region" description="Helical" evidence="2">
    <location>
        <begin position="12"/>
        <end position="31"/>
    </location>
</feature>
<evidence type="ECO:0000256" key="1">
    <source>
        <dbReference type="SAM" id="Coils"/>
    </source>
</evidence>
<feature type="coiled-coil region" evidence="1">
    <location>
        <begin position="31"/>
        <end position="58"/>
    </location>
</feature>
<evidence type="ECO:0000313" key="4">
    <source>
        <dbReference type="Proteomes" id="UP000305675"/>
    </source>
</evidence>
<gene>
    <name evidence="3" type="ORF">FCL42_14575</name>
</gene>
<evidence type="ECO:0000313" key="3">
    <source>
        <dbReference type="EMBL" id="TKB53294.1"/>
    </source>
</evidence>
<protein>
    <submittedName>
        <fullName evidence="3">Uncharacterized protein</fullName>
    </submittedName>
</protein>
<comment type="caution">
    <text evidence="3">The sequence shown here is derived from an EMBL/GenBank/DDBJ whole genome shotgun (WGS) entry which is preliminary data.</text>
</comment>
<dbReference type="RefSeq" id="WP_136864161.1">
    <property type="nucleotide sequence ID" value="NZ_SWCJ01000012.1"/>
</dbReference>
<keyword evidence="2" id="KW-0472">Membrane</keyword>
<dbReference type="EMBL" id="SWCJ01000012">
    <property type="protein sequence ID" value="TKB53294.1"/>
    <property type="molecule type" value="Genomic_DNA"/>
</dbReference>
<dbReference type="AlphaFoldDB" id="A0A4U1BL63"/>
<proteinExistence type="predicted"/>
<reference evidence="3 4" key="1">
    <citation type="submission" date="2019-04" db="EMBL/GenBank/DDBJ databases">
        <authorList>
            <person name="Hwang J.C."/>
        </authorList>
    </citation>
    <scope>NUCLEOTIDE SEQUENCE [LARGE SCALE GENOMIC DNA]</scope>
    <source>
        <strain evidence="3 4">IMCC35002</strain>
    </source>
</reference>
<sequence length="80" mass="8672">MSLTPVQSNTVAIAVATTVISALLVWCGTALQSSQVELGKLQVQVEQLRTELNAAASTSVQREHRLTRLERTVAVLEARQ</sequence>
<keyword evidence="4" id="KW-1185">Reference proteome</keyword>
<name>A0A4U1BL63_9GAMM</name>
<organism evidence="3 4">
    <name type="scientific">Ferrimonas aestuarii</name>
    <dbReference type="NCBI Taxonomy" id="2569539"/>
    <lineage>
        <taxon>Bacteria</taxon>
        <taxon>Pseudomonadati</taxon>
        <taxon>Pseudomonadota</taxon>
        <taxon>Gammaproteobacteria</taxon>
        <taxon>Alteromonadales</taxon>
        <taxon>Ferrimonadaceae</taxon>
        <taxon>Ferrimonas</taxon>
    </lineage>
</organism>
<keyword evidence="1" id="KW-0175">Coiled coil</keyword>
<evidence type="ECO:0000256" key="2">
    <source>
        <dbReference type="SAM" id="Phobius"/>
    </source>
</evidence>